<evidence type="ECO:0000313" key="2">
    <source>
        <dbReference type="WBParaSite" id="nRc.2.0.1.t41389-RA"/>
    </source>
</evidence>
<proteinExistence type="predicted"/>
<name>A0A915KUZ1_ROMCU</name>
<dbReference type="AlphaFoldDB" id="A0A915KUZ1"/>
<keyword evidence="1" id="KW-1185">Reference proteome</keyword>
<dbReference type="Proteomes" id="UP000887565">
    <property type="component" value="Unplaced"/>
</dbReference>
<protein>
    <submittedName>
        <fullName evidence="2">Uncharacterized protein</fullName>
    </submittedName>
</protein>
<sequence length="99" mass="10792">MSDCRNDVDGLLKNRKAAMNPRVSLEMSSAHMAETVAFKLRGDVDVADYAVRIEMDCFDDGIFVLLLMVGPELSTQKGVYSRPVVGSIRGNNDGVLAID</sequence>
<accession>A0A915KUZ1</accession>
<dbReference type="WBParaSite" id="nRc.2.0.1.t41389-RA">
    <property type="protein sequence ID" value="nRc.2.0.1.t41389-RA"/>
    <property type="gene ID" value="nRc.2.0.1.g41389"/>
</dbReference>
<organism evidence="1 2">
    <name type="scientific">Romanomermis culicivorax</name>
    <name type="common">Nematode worm</name>
    <dbReference type="NCBI Taxonomy" id="13658"/>
    <lineage>
        <taxon>Eukaryota</taxon>
        <taxon>Metazoa</taxon>
        <taxon>Ecdysozoa</taxon>
        <taxon>Nematoda</taxon>
        <taxon>Enoplea</taxon>
        <taxon>Dorylaimia</taxon>
        <taxon>Mermithida</taxon>
        <taxon>Mermithoidea</taxon>
        <taxon>Mermithidae</taxon>
        <taxon>Romanomermis</taxon>
    </lineage>
</organism>
<reference evidence="2" key="1">
    <citation type="submission" date="2022-11" db="UniProtKB">
        <authorList>
            <consortium name="WormBaseParasite"/>
        </authorList>
    </citation>
    <scope>IDENTIFICATION</scope>
</reference>
<evidence type="ECO:0000313" key="1">
    <source>
        <dbReference type="Proteomes" id="UP000887565"/>
    </source>
</evidence>